<dbReference type="EMBL" id="JABSTU010000004">
    <property type="protein sequence ID" value="KAH8032819.1"/>
    <property type="molecule type" value="Genomic_DNA"/>
</dbReference>
<comment type="caution">
    <text evidence="2">The sequence shown here is derived from an EMBL/GenBank/DDBJ whole genome shotgun (WGS) entry which is preliminary data.</text>
</comment>
<evidence type="ECO:0000313" key="2">
    <source>
        <dbReference type="EMBL" id="KAH8032819.1"/>
    </source>
</evidence>
<reference evidence="2" key="2">
    <citation type="submission" date="2021-09" db="EMBL/GenBank/DDBJ databases">
        <authorList>
            <person name="Jia N."/>
            <person name="Wang J."/>
            <person name="Shi W."/>
            <person name="Du L."/>
            <person name="Sun Y."/>
            <person name="Zhan W."/>
            <person name="Jiang J."/>
            <person name="Wang Q."/>
            <person name="Zhang B."/>
            <person name="Ji P."/>
            <person name="Sakyi L.B."/>
            <person name="Cui X."/>
            <person name="Yuan T."/>
            <person name="Jiang B."/>
            <person name="Yang W."/>
            <person name="Lam T.T.-Y."/>
            <person name="Chang Q."/>
            <person name="Ding S."/>
            <person name="Wang X."/>
            <person name="Zhu J."/>
            <person name="Ruan X."/>
            <person name="Zhao L."/>
            <person name="Wei J."/>
            <person name="Que T."/>
            <person name="Du C."/>
            <person name="Cheng J."/>
            <person name="Dai P."/>
            <person name="Han X."/>
            <person name="Huang E."/>
            <person name="Gao Y."/>
            <person name="Liu J."/>
            <person name="Shao H."/>
            <person name="Ye R."/>
            <person name="Li L."/>
            <person name="Wei W."/>
            <person name="Wang X."/>
            <person name="Wang C."/>
            <person name="Huo Q."/>
            <person name="Li W."/>
            <person name="Guo W."/>
            <person name="Chen H."/>
            <person name="Chen S."/>
            <person name="Zhou L."/>
            <person name="Zhou L."/>
            <person name="Ni X."/>
            <person name="Tian J."/>
            <person name="Zhou Y."/>
            <person name="Sheng Y."/>
            <person name="Liu T."/>
            <person name="Pan Y."/>
            <person name="Xia L."/>
            <person name="Li J."/>
            <person name="Zhao F."/>
            <person name="Cao W."/>
        </authorList>
    </citation>
    <scope>NUCLEOTIDE SEQUENCE</scope>
    <source>
        <strain evidence="2">Rmic-2018</strain>
        <tissue evidence="2">Larvae</tissue>
    </source>
</reference>
<evidence type="ECO:0008006" key="4">
    <source>
        <dbReference type="Google" id="ProtNLM"/>
    </source>
</evidence>
<feature type="chain" id="PRO_5039927940" description="Tick transposon" evidence="1">
    <location>
        <begin position="20"/>
        <end position="156"/>
    </location>
</feature>
<dbReference type="Proteomes" id="UP000821866">
    <property type="component" value="Chromosome 2"/>
</dbReference>
<protein>
    <recommendedName>
        <fullName evidence="4">Tick transposon</fullName>
    </recommendedName>
</protein>
<keyword evidence="3" id="KW-1185">Reference proteome</keyword>
<proteinExistence type="predicted"/>
<feature type="signal peptide" evidence="1">
    <location>
        <begin position="1"/>
        <end position="19"/>
    </location>
</feature>
<reference evidence="2" key="1">
    <citation type="journal article" date="2020" name="Cell">
        <title>Large-Scale Comparative Analyses of Tick Genomes Elucidate Their Genetic Diversity and Vector Capacities.</title>
        <authorList>
            <consortium name="Tick Genome and Microbiome Consortium (TIGMIC)"/>
            <person name="Jia N."/>
            <person name="Wang J."/>
            <person name="Shi W."/>
            <person name="Du L."/>
            <person name="Sun Y."/>
            <person name="Zhan W."/>
            <person name="Jiang J.F."/>
            <person name="Wang Q."/>
            <person name="Zhang B."/>
            <person name="Ji P."/>
            <person name="Bell-Sakyi L."/>
            <person name="Cui X.M."/>
            <person name="Yuan T.T."/>
            <person name="Jiang B.G."/>
            <person name="Yang W.F."/>
            <person name="Lam T.T."/>
            <person name="Chang Q.C."/>
            <person name="Ding S.J."/>
            <person name="Wang X.J."/>
            <person name="Zhu J.G."/>
            <person name="Ruan X.D."/>
            <person name="Zhao L."/>
            <person name="Wei J.T."/>
            <person name="Ye R.Z."/>
            <person name="Que T.C."/>
            <person name="Du C.H."/>
            <person name="Zhou Y.H."/>
            <person name="Cheng J.X."/>
            <person name="Dai P.F."/>
            <person name="Guo W.B."/>
            <person name="Han X.H."/>
            <person name="Huang E.J."/>
            <person name="Li L.F."/>
            <person name="Wei W."/>
            <person name="Gao Y.C."/>
            <person name="Liu J.Z."/>
            <person name="Shao H.Z."/>
            <person name="Wang X."/>
            <person name="Wang C.C."/>
            <person name="Yang T.C."/>
            <person name="Huo Q.B."/>
            <person name="Li W."/>
            <person name="Chen H.Y."/>
            <person name="Chen S.E."/>
            <person name="Zhou L.G."/>
            <person name="Ni X.B."/>
            <person name="Tian J.H."/>
            <person name="Sheng Y."/>
            <person name="Liu T."/>
            <person name="Pan Y.S."/>
            <person name="Xia L.Y."/>
            <person name="Li J."/>
            <person name="Zhao F."/>
            <person name="Cao W.C."/>
        </authorList>
    </citation>
    <scope>NUCLEOTIDE SEQUENCE</scope>
    <source>
        <strain evidence="2">Rmic-2018</strain>
    </source>
</reference>
<accession>A0A9J6EEE5</accession>
<sequence length="156" mass="16877">MNLYMVVQMLAAAWMSTRGEVFKNCFAHAAFRLEEMCSTSDDVQDADDIRPGQDVTTATAWAALEEAGNVPENVALSDYVTADADVIIYKELSDAEILKSARAAVAADSSGDEEVDHGVPTVSTSLTASQVMDCLDILGSFLHEVVFFTLQILSLY</sequence>
<dbReference type="AlphaFoldDB" id="A0A9J6EEE5"/>
<organism evidence="2 3">
    <name type="scientific">Rhipicephalus microplus</name>
    <name type="common">Cattle tick</name>
    <name type="synonym">Boophilus microplus</name>
    <dbReference type="NCBI Taxonomy" id="6941"/>
    <lineage>
        <taxon>Eukaryota</taxon>
        <taxon>Metazoa</taxon>
        <taxon>Ecdysozoa</taxon>
        <taxon>Arthropoda</taxon>
        <taxon>Chelicerata</taxon>
        <taxon>Arachnida</taxon>
        <taxon>Acari</taxon>
        <taxon>Parasitiformes</taxon>
        <taxon>Ixodida</taxon>
        <taxon>Ixodoidea</taxon>
        <taxon>Ixodidae</taxon>
        <taxon>Rhipicephalinae</taxon>
        <taxon>Rhipicephalus</taxon>
        <taxon>Boophilus</taxon>
    </lineage>
</organism>
<gene>
    <name evidence="2" type="ORF">HPB51_002246</name>
</gene>
<keyword evidence="1" id="KW-0732">Signal</keyword>
<name>A0A9J6EEE5_RHIMP</name>
<evidence type="ECO:0000313" key="3">
    <source>
        <dbReference type="Proteomes" id="UP000821866"/>
    </source>
</evidence>
<evidence type="ECO:0000256" key="1">
    <source>
        <dbReference type="SAM" id="SignalP"/>
    </source>
</evidence>